<keyword evidence="2" id="KW-0472">Membrane</keyword>
<feature type="transmembrane region" description="Helical" evidence="2">
    <location>
        <begin position="643"/>
        <end position="664"/>
    </location>
</feature>
<keyword evidence="2" id="KW-0812">Transmembrane</keyword>
<evidence type="ECO:0000313" key="4">
    <source>
        <dbReference type="Proteomes" id="UP000701801"/>
    </source>
</evidence>
<dbReference type="PANTHER" id="PTHR35041:SF3">
    <property type="entry name" value="FORMYLMETHIONINE DEFORMYLASE-LIKE PROTEIN"/>
    <property type="match status" value="1"/>
</dbReference>
<gene>
    <name evidence="3" type="ORF">HYALB_00003346</name>
</gene>
<proteinExistence type="predicted"/>
<organism evidence="3 4">
    <name type="scientific">Hymenoscyphus albidus</name>
    <dbReference type="NCBI Taxonomy" id="595503"/>
    <lineage>
        <taxon>Eukaryota</taxon>
        <taxon>Fungi</taxon>
        <taxon>Dikarya</taxon>
        <taxon>Ascomycota</taxon>
        <taxon>Pezizomycotina</taxon>
        <taxon>Leotiomycetes</taxon>
        <taxon>Helotiales</taxon>
        <taxon>Helotiaceae</taxon>
        <taxon>Hymenoscyphus</taxon>
    </lineage>
</organism>
<evidence type="ECO:0000313" key="3">
    <source>
        <dbReference type="EMBL" id="CAG8977125.1"/>
    </source>
</evidence>
<feature type="region of interest" description="Disordered" evidence="1">
    <location>
        <begin position="1"/>
        <end position="21"/>
    </location>
</feature>
<protein>
    <submittedName>
        <fullName evidence="3">Uncharacterized protein</fullName>
    </submittedName>
</protein>
<keyword evidence="2" id="KW-1133">Transmembrane helix</keyword>
<reference evidence="3" key="1">
    <citation type="submission" date="2021-07" db="EMBL/GenBank/DDBJ databases">
        <authorList>
            <person name="Durling M."/>
        </authorList>
    </citation>
    <scope>NUCLEOTIDE SEQUENCE</scope>
</reference>
<feature type="transmembrane region" description="Helical" evidence="2">
    <location>
        <begin position="128"/>
        <end position="147"/>
    </location>
</feature>
<feature type="compositionally biased region" description="Basic and acidic residues" evidence="1">
    <location>
        <begin position="62"/>
        <end position="71"/>
    </location>
</feature>
<dbReference type="Proteomes" id="UP000701801">
    <property type="component" value="Unassembled WGS sequence"/>
</dbReference>
<sequence>MAHDQEGEAGSYPLKHVETLQIQPVQPAASPLRRRESAMKDSGSVFTTLDLQEYNSSSPLVDKPDGHENHFRGPSRKNSLVSVETKYKPITYGFWGPRSPPSLSPDPNQTSNAGGSFENWWGWWHPMFLMYFFFAFGVVAASGHHVFYASLHGTEAVDQFKKSRYGAALSFVAKASLMASVILAFRQQMWATFRRNSLSIDAIDSIFAIIEDLTVVRWESLKTAKVAMFLAFIVWVSPLTVILTPGTLTVVPSVLTNSTHCTNVRTLNFEPEATYDWRFPEQIGGLIERSLSLFNTTSFNDRDPNRFDYYTGAASPLSLAATLTAYTQSPIAKKDVAIDICGAGWNCSYEISFVGPGYKCFEYLGNGEDGYAPFSKKDIIPQGTFGYLANAGQGEYSPTQIDADIGGIPKSPPPWSPYLGAFRTEPIIWIGYATLKDQNSTFPNNFSDPRWATAFDTSMFSCIHHTTEYTVNFNYSSGLQKATVTNRKFLAPIMNTTFLPNVDANDGTKDNVSALPVEDYLFPQNTNKYRLTAAYHSLGLQLRNQLNGTVNFTDSGIPISNTQAAETKLINPVGFLPIPNLMQGVQNLYEDIIISLLSNPQFLVVAWAANPSNRSGTFADGPSWPCQKSRNLNIFHYQVLDLWLVYGVFILLSITAVLFGLKAVQQNQGHFKKNRFSAIVAATRGPDLDSVDWTTDAHGRMAKGVGQTKLGYGIARQGVGERRGSYVGSGGDDGLGEMFYRCEVD</sequence>
<dbReference type="EMBL" id="CAJVRM010000206">
    <property type="protein sequence ID" value="CAG8977125.1"/>
    <property type="molecule type" value="Genomic_DNA"/>
</dbReference>
<name>A0A9N9LQ29_9HELO</name>
<feature type="transmembrane region" description="Helical" evidence="2">
    <location>
        <begin position="167"/>
        <end position="185"/>
    </location>
</feature>
<dbReference type="AlphaFoldDB" id="A0A9N9LQ29"/>
<keyword evidence="4" id="KW-1185">Reference proteome</keyword>
<accession>A0A9N9LQ29</accession>
<evidence type="ECO:0000256" key="1">
    <source>
        <dbReference type="SAM" id="MobiDB-lite"/>
    </source>
</evidence>
<evidence type="ECO:0000256" key="2">
    <source>
        <dbReference type="SAM" id="Phobius"/>
    </source>
</evidence>
<dbReference type="OrthoDB" id="5340195at2759"/>
<feature type="region of interest" description="Disordered" evidence="1">
    <location>
        <begin position="56"/>
        <end position="77"/>
    </location>
</feature>
<comment type="caution">
    <text evidence="3">The sequence shown here is derived from an EMBL/GenBank/DDBJ whole genome shotgun (WGS) entry which is preliminary data.</text>
</comment>
<dbReference type="PANTHER" id="PTHR35041">
    <property type="entry name" value="MEDIATOR OF RNA POLYMERASE II TRANSCRIPTION SUBUNIT 1"/>
    <property type="match status" value="1"/>
</dbReference>
<feature type="transmembrane region" description="Helical" evidence="2">
    <location>
        <begin position="226"/>
        <end position="248"/>
    </location>
</feature>